<dbReference type="AlphaFoldDB" id="B2XTE1"/>
<sequence>MSLRRKRITIPPKVNVTFNKSILKFEGPKGNLELKIPNLVLIDIQDGFINVNPENPSLKKSKSLAGLICKEVANSLTGVLNNIEYRLQLRGVGYRAQIKGKQLELSLGYSHPNIIEISPELNVSVQANTEIIIEGVNKNFVGQLAAEIRRLRPPEPYKGKGVFYKGETILLKPGKSGK</sequence>
<dbReference type="SUPFAM" id="SSF56053">
    <property type="entry name" value="Ribosomal protein L6"/>
    <property type="match status" value="2"/>
</dbReference>
<evidence type="ECO:0000313" key="10">
    <source>
        <dbReference type="EMBL" id="BBA18661.1"/>
    </source>
</evidence>
<dbReference type="EMBL" id="LC269918">
    <property type="protein sequence ID" value="BBA18245.1"/>
    <property type="molecule type" value="Genomic_DNA"/>
</dbReference>
<dbReference type="PANTHER" id="PTHR11655">
    <property type="entry name" value="60S/50S RIBOSOMAL PROTEIN L6/L9"/>
    <property type="match status" value="1"/>
</dbReference>
<evidence type="ECO:0000256" key="3">
    <source>
        <dbReference type="ARBA" id="ARBA00023274"/>
    </source>
</evidence>
<name>B2XTE1_HETAK</name>
<dbReference type="EMBL" id="LC269919">
    <property type="protein sequence ID" value="BBA18384.1"/>
    <property type="molecule type" value="Genomic_DNA"/>
</dbReference>
<evidence type="ECO:0000313" key="7">
    <source>
        <dbReference type="EMBL" id="BBA18245.1"/>
    </source>
</evidence>
<dbReference type="PROSITE" id="PS00525">
    <property type="entry name" value="RIBOSOMAL_L6_1"/>
    <property type="match status" value="1"/>
</dbReference>
<dbReference type="PANTHER" id="PTHR11655:SF14">
    <property type="entry name" value="LARGE RIBOSOMAL SUBUNIT PROTEIN UL6M"/>
    <property type="match status" value="1"/>
</dbReference>
<comment type="similarity">
    <text evidence="1 4">Belongs to the universal ribosomal protein uL6 family.</text>
</comment>
<dbReference type="InterPro" id="IPR036789">
    <property type="entry name" value="Ribosomal_uL6-like_a/b-dom_sf"/>
</dbReference>
<evidence type="ECO:0000313" key="8">
    <source>
        <dbReference type="EMBL" id="BBA18384.1"/>
    </source>
</evidence>
<dbReference type="InterPro" id="IPR000702">
    <property type="entry name" value="Ribosomal_uL6-like"/>
</dbReference>
<gene>
    <name evidence="6" type="primary">rpl6</name>
    <name evidence="6" type="ordered locus">Heak293_Cp132</name>
</gene>
<evidence type="ECO:0000313" key="13">
    <source>
        <dbReference type="EMBL" id="BBA19076.1"/>
    </source>
</evidence>
<evidence type="ECO:0000256" key="4">
    <source>
        <dbReference type="RuleBase" id="RU003869"/>
    </source>
</evidence>
<dbReference type="InterPro" id="IPR019906">
    <property type="entry name" value="Ribosomal_uL6_bac-type"/>
</dbReference>
<evidence type="ECO:0000313" key="11">
    <source>
        <dbReference type="EMBL" id="BBA18800.1"/>
    </source>
</evidence>
<evidence type="ECO:0000313" key="9">
    <source>
        <dbReference type="EMBL" id="BBA18523.1"/>
    </source>
</evidence>
<dbReference type="EMBL" id="LC269921">
    <property type="protein sequence ID" value="BBA18661.1"/>
    <property type="molecule type" value="Genomic_DNA"/>
</dbReference>
<dbReference type="RefSeq" id="YP_001936433.1">
    <property type="nucleotide sequence ID" value="NC_010772.1"/>
</dbReference>
<dbReference type="GO" id="GO:0022625">
    <property type="term" value="C:cytosolic large ribosomal subunit"/>
    <property type="evidence" value="ECO:0007669"/>
    <property type="project" value="TreeGrafter"/>
</dbReference>
<protein>
    <submittedName>
        <fullName evidence="6">50S ribosomal protein L6</fullName>
    </submittedName>
</protein>
<keyword evidence="2 4" id="KW-0689">Ribosomal protein</keyword>
<reference evidence="6" key="1">
    <citation type="journal article" date="2008" name="BMC Genomics">
        <title>Chloroplast genome sequencing analysis of Heterosigma akashiwo CCMP452 (West Atlantic) and NIES293 (West Pacific) strains.</title>
        <authorList>
            <person name="Cattolico R.A."/>
            <person name="Jacobs M.A."/>
            <person name="Zhou Y."/>
            <person name="Chang J."/>
            <person name="Duplessis M."/>
            <person name="Lybrand T."/>
            <person name="McKay J."/>
            <person name="Ong H.C."/>
            <person name="Sims E."/>
            <person name="Rocap G."/>
        </authorList>
    </citation>
    <scope>NUCLEOTIDE SEQUENCE [LARGE SCALE GENOMIC DNA]</scope>
    <source>
        <strain evidence="6">NIES 293</strain>
    </source>
</reference>
<dbReference type="InterPro" id="IPR020040">
    <property type="entry name" value="Ribosomal_uL6_a/b-dom"/>
</dbReference>
<dbReference type="PRINTS" id="PR00059">
    <property type="entry name" value="RIBOSOMALL6"/>
</dbReference>
<geneLocation type="chloroplast" evidence="6"/>
<accession>B2XTE1</accession>
<dbReference type="FunFam" id="3.90.930.12:FF:000001">
    <property type="entry name" value="50S ribosomal protein L6"/>
    <property type="match status" value="1"/>
</dbReference>
<reference evidence="7" key="2">
    <citation type="submission" date="2017-05" db="EMBL/GenBank/DDBJ databases">
        <title>Chloroplast genome sequences of Heterosigma akashiwo, a bloom-forming raphidophyte.</title>
        <authorList>
            <person name="Ueki S."/>
        </authorList>
    </citation>
    <scope>NUCLEOTIDE SEQUENCE</scope>
    <source>
        <strain evidence="9">CCAP934/4</strain>
        <strain evidence="7">CCAP934/8</strain>
        <strain evidence="13">CCMP1596</strain>
        <strain evidence="10">CCMP2274</strain>
        <strain evidence="11">CCMP3374</strain>
        <strain evidence="8">EHUSP01</strain>
        <strain evidence="12">HaFk01</strain>
    </source>
</reference>
<dbReference type="InterPro" id="IPR002358">
    <property type="entry name" value="Ribosomal_uL6_CS"/>
</dbReference>
<dbReference type="EMBL" id="LC269923">
    <property type="protein sequence ID" value="BBA18938.1"/>
    <property type="molecule type" value="Genomic_DNA"/>
</dbReference>
<dbReference type="GO" id="GO:0002181">
    <property type="term" value="P:cytoplasmic translation"/>
    <property type="evidence" value="ECO:0007669"/>
    <property type="project" value="TreeGrafter"/>
</dbReference>
<dbReference type="NCBIfam" id="TIGR03654">
    <property type="entry name" value="L6_bact"/>
    <property type="match status" value="1"/>
</dbReference>
<keyword evidence="6" id="KW-0150">Chloroplast</keyword>
<feature type="domain" description="Large ribosomal subunit protein uL6 alpha-beta" evidence="5">
    <location>
        <begin position="10"/>
        <end position="80"/>
    </location>
</feature>
<feature type="domain" description="Large ribosomal subunit protein uL6 alpha-beta" evidence="5">
    <location>
        <begin position="91"/>
        <end position="164"/>
    </location>
</feature>
<dbReference type="GO" id="GO:0019843">
    <property type="term" value="F:rRNA binding"/>
    <property type="evidence" value="ECO:0007669"/>
    <property type="project" value="InterPro"/>
</dbReference>
<evidence type="ECO:0000313" key="6">
    <source>
        <dbReference type="EMBL" id="ABV66039.1"/>
    </source>
</evidence>
<evidence type="ECO:0000259" key="5">
    <source>
        <dbReference type="Pfam" id="PF00347"/>
    </source>
</evidence>
<evidence type="ECO:0000256" key="2">
    <source>
        <dbReference type="ARBA" id="ARBA00022980"/>
    </source>
</evidence>
<keyword evidence="3 4" id="KW-0687">Ribonucleoprotein</keyword>
<dbReference type="PIRSF" id="PIRSF002162">
    <property type="entry name" value="Ribosomal_L6"/>
    <property type="match status" value="1"/>
</dbReference>
<dbReference type="GO" id="GO:0003735">
    <property type="term" value="F:structural constituent of ribosome"/>
    <property type="evidence" value="ECO:0007669"/>
    <property type="project" value="InterPro"/>
</dbReference>
<dbReference type="Gene3D" id="3.90.930.12">
    <property type="entry name" value="Ribosomal protein L6, alpha-beta domain"/>
    <property type="match status" value="2"/>
</dbReference>
<evidence type="ECO:0000313" key="12">
    <source>
        <dbReference type="EMBL" id="BBA18938.1"/>
    </source>
</evidence>
<proteinExistence type="inferred from homology"/>
<dbReference type="GeneID" id="6335706"/>
<organism evidence="6">
    <name type="scientific">Heterosigma akashiwo</name>
    <name type="common">Chromophytic alga</name>
    <name type="synonym">Heterosigma carterae</name>
    <dbReference type="NCBI Taxonomy" id="2829"/>
    <lineage>
        <taxon>Eukaryota</taxon>
        <taxon>Sar</taxon>
        <taxon>Stramenopiles</taxon>
        <taxon>Ochrophyta</taxon>
        <taxon>Raphidophyceae</taxon>
        <taxon>Chattonellales</taxon>
        <taxon>Chattonellaceae</taxon>
        <taxon>Heterosigma</taxon>
    </lineage>
</organism>
<dbReference type="EMBL" id="LC269924">
    <property type="protein sequence ID" value="BBA19076.1"/>
    <property type="molecule type" value="Genomic_DNA"/>
</dbReference>
<dbReference type="EMBL" id="LC269920">
    <property type="protein sequence ID" value="BBA18523.1"/>
    <property type="molecule type" value="Genomic_DNA"/>
</dbReference>
<keyword evidence="6" id="KW-0934">Plastid</keyword>
<dbReference type="EMBL" id="LC269922">
    <property type="protein sequence ID" value="BBA18800.1"/>
    <property type="molecule type" value="Genomic_DNA"/>
</dbReference>
<dbReference type="EMBL" id="EU168190">
    <property type="protein sequence ID" value="ABV66039.1"/>
    <property type="molecule type" value="Genomic_DNA"/>
</dbReference>
<evidence type="ECO:0000256" key="1">
    <source>
        <dbReference type="ARBA" id="ARBA00009356"/>
    </source>
</evidence>
<dbReference type="Pfam" id="PF00347">
    <property type="entry name" value="Ribosomal_L6"/>
    <property type="match status" value="2"/>
</dbReference>